<dbReference type="AlphaFoldDB" id="A0A3B1BIR2"/>
<protein>
    <recommendedName>
        <fullName evidence="2">Type I-MYXAN CRISPR-associated protein Cas6/Cmx6</fullName>
    </recommendedName>
</protein>
<evidence type="ECO:0000313" key="1">
    <source>
        <dbReference type="EMBL" id="VAX14381.1"/>
    </source>
</evidence>
<gene>
    <name evidence="1" type="ORF">MNBD_GAMMA24-2220</name>
</gene>
<reference evidence="1" key="1">
    <citation type="submission" date="2018-06" db="EMBL/GenBank/DDBJ databases">
        <authorList>
            <person name="Zhirakovskaya E."/>
        </authorList>
    </citation>
    <scope>NUCLEOTIDE SEQUENCE</scope>
</reference>
<sequence>MKQSFWTEDKDSQSRYFISDAVMDFVFSIKCKCLPYEHMYALYQALQQVLPWLDDEELAGIQPIYGAESGNGWQRPEGKPDALMYISHRQKLILRMPKMRQGDMQSLVGKTLDIGGYSLTLVKMEARLLSDMPTIFARFVVSDEDLDETAFLEQAANRIQAMDIRIRKMLAGRERQIVTPAGTLHTRSLMLADLEPEESVRLQQRGLGTHRHLGCGLFLPQKGIKPVNPDG</sequence>
<dbReference type="InterPro" id="IPR014174">
    <property type="entry name" value="CRISPR-assoc_prot_Cas6/Cmx6"/>
</dbReference>
<dbReference type="NCBIfam" id="TIGR02807">
    <property type="entry name" value="cas6_cmx6"/>
    <property type="match status" value="1"/>
</dbReference>
<name>A0A3B1BIR2_9ZZZZ</name>
<dbReference type="Pfam" id="PF09559">
    <property type="entry name" value="Cas6"/>
    <property type="match status" value="1"/>
</dbReference>
<accession>A0A3B1BIR2</accession>
<dbReference type="EMBL" id="UOFZ01000175">
    <property type="protein sequence ID" value="VAX14381.1"/>
    <property type="molecule type" value="Genomic_DNA"/>
</dbReference>
<evidence type="ECO:0008006" key="2">
    <source>
        <dbReference type="Google" id="ProtNLM"/>
    </source>
</evidence>
<proteinExistence type="predicted"/>
<organism evidence="1">
    <name type="scientific">hydrothermal vent metagenome</name>
    <dbReference type="NCBI Taxonomy" id="652676"/>
    <lineage>
        <taxon>unclassified sequences</taxon>
        <taxon>metagenomes</taxon>
        <taxon>ecological metagenomes</taxon>
    </lineage>
</organism>